<dbReference type="Pfam" id="PF00579">
    <property type="entry name" value="tRNA-synt_1b"/>
    <property type="match status" value="1"/>
</dbReference>
<evidence type="ECO:0000256" key="6">
    <source>
        <dbReference type="ARBA" id="ARBA00023146"/>
    </source>
</evidence>
<dbReference type="PRINTS" id="PR01039">
    <property type="entry name" value="TRNASYNTHTRP"/>
</dbReference>
<dbReference type="GO" id="GO:0005524">
    <property type="term" value="F:ATP binding"/>
    <property type="evidence" value="ECO:0007669"/>
    <property type="project" value="UniProtKB-UniRule"/>
</dbReference>
<dbReference type="FunFam" id="1.10.240.10:FF:000002">
    <property type="entry name" value="Tryptophan--tRNA ligase"/>
    <property type="match status" value="1"/>
</dbReference>
<keyword evidence="5 8" id="KW-0648">Protein biosynthesis</keyword>
<dbReference type="Gene3D" id="1.10.240.10">
    <property type="entry name" value="Tyrosyl-Transfer RNA Synthetase"/>
    <property type="match status" value="1"/>
</dbReference>
<dbReference type="PANTHER" id="PTHR43766">
    <property type="entry name" value="TRYPTOPHAN--TRNA LIGASE, MITOCHONDRIAL"/>
    <property type="match status" value="1"/>
</dbReference>
<dbReference type="InterPro" id="IPR050203">
    <property type="entry name" value="Trp-tRNA_synthetase"/>
</dbReference>
<dbReference type="CDD" id="cd00806">
    <property type="entry name" value="TrpRS_core"/>
    <property type="match status" value="1"/>
</dbReference>
<name>A0A1F5WUS9_9BACT</name>
<evidence type="ECO:0000313" key="10">
    <source>
        <dbReference type="EMBL" id="OGF79417.1"/>
    </source>
</evidence>
<comment type="caution">
    <text evidence="8">Lacks conserved residue(s) required for the propagation of feature annotation.</text>
</comment>
<dbReference type="InterPro" id="IPR002305">
    <property type="entry name" value="aa-tRNA-synth_Ic"/>
</dbReference>
<reference evidence="10 11" key="1">
    <citation type="journal article" date="2016" name="Nat. Commun.">
        <title>Thousands of microbial genomes shed light on interconnected biogeochemical processes in an aquifer system.</title>
        <authorList>
            <person name="Anantharaman K."/>
            <person name="Brown C.T."/>
            <person name="Hug L.A."/>
            <person name="Sharon I."/>
            <person name="Castelle C.J."/>
            <person name="Probst A.J."/>
            <person name="Thomas B.C."/>
            <person name="Singh A."/>
            <person name="Wilkins M.J."/>
            <person name="Karaoz U."/>
            <person name="Brodie E.L."/>
            <person name="Williams K.H."/>
            <person name="Hubbard S.S."/>
            <person name="Banfield J.F."/>
        </authorList>
    </citation>
    <scope>NUCLEOTIDE SEQUENCE [LARGE SCALE GENOMIC DNA]</scope>
</reference>
<keyword evidence="3 8" id="KW-0547">Nucleotide-binding</keyword>
<dbReference type="HAMAP" id="MF_00140_B">
    <property type="entry name" value="Trp_tRNA_synth_B"/>
    <property type="match status" value="1"/>
</dbReference>
<evidence type="ECO:0000256" key="2">
    <source>
        <dbReference type="ARBA" id="ARBA00022598"/>
    </source>
</evidence>
<feature type="binding site" evidence="8">
    <location>
        <begin position="21"/>
        <end position="22"/>
    </location>
    <ligand>
        <name>ATP</name>
        <dbReference type="ChEBI" id="CHEBI:30616"/>
    </ligand>
</feature>
<sequence length="331" mass="36365">MALNKPVAVSGIQASGNLHIGNYIGAIKQFVELQDKSNMFVFVADLHAITVPQDPKKLETQTMDTILTYLACGLDPKKTTIFVQSHVPAHAELGWILNTITPLGELERMTQFKDKKQVQESVLAGILNYPTLMAADILLYKPDAVPVGQDQLQHLELTRTLARKFNSKFGETFKEPKALVQKEGARIMGLDDPTKKMSKLASPANRIELLDSETAIRKKIMSAVTDSGSEIKFDLTAKPAISNLLAIYSQMTGRAIADIEKQYHGSGYAKFKTELAEAIIASLAPIQEKHTKLAKNKTNVLKVLKEGAKKAGKVAEATMKDVRKKLGLLEV</sequence>
<dbReference type="GO" id="GO:0005829">
    <property type="term" value="C:cytosol"/>
    <property type="evidence" value="ECO:0007669"/>
    <property type="project" value="TreeGrafter"/>
</dbReference>
<gene>
    <name evidence="8" type="primary">trpS</name>
    <name evidence="10" type="ORF">A2W54_03065</name>
</gene>
<feature type="binding site" evidence="8">
    <location>
        <begin position="148"/>
        <end position="150"/>
    </location>
    <ligand>
        <name>ATP</name>
        <dbReference type="ChEBI" id="CHEBI:30616"/>
    </ligand>
</feature>
<feature type="binding site" evidence="8">
    <location>
        <position position="136"/>
    </location>
    <ligand>
        <name>L-tryptophan</name>
        <dbReference type="ChEBI" id="CHEBI:57912"/>
    </ligand>
</feature>
<evidence type="ECO:0000256" key="8">
    <source>
        <dbReference type="HAMAP-Rule" id="MF_00140"/>
    </source>
</evidence>
<feature type="binding site" evidence="8">
    <location>
        <position position="187"/>
    </location>
    <ligand>
        <name>ATP</name>
        <dbReference type="ChEBI" id="CHEBI:30616"/>
    </ligand>
</feature>
<keyword evidence="6 8" id="KW-0030">Aminoacyl-tRNA synthetase</keyword>
<evidence type="ECO:0000313" key="11">
    <source>
        <dbReference type="Proteomes" id="UP000178425"/>
    </source>
</evidence>
<evidence type="ECO:0000256" key="3">
    <source>
        <dbReference type="ARBA" id="ARBA00022741"/>
    </source>
</evidence>
<proteinExistence type="inferred from homology"/>
<evidence type="ECO:0000256" key="1">
    <source>
        <dbReference type="ARBA" id="ARBA00005594"/>
    </source>
</evidence>
<dbReference type="NCBIfam" id="TIGR00233">
    <property type="entry name" value="trpS"/>
    <property type="match status" value="1"/>
</dbReference>
<dbReference type="Gene3D" id="3.40.50.620">
    <property type="entry name" value="HUPs"/>
    <property type="match status" value="1"/>
</dbReference>
<dbReference type="GO" id="GO:0004830">
    <property type="term" value="F:tryptophan-tRNA ligase activity"/>
    <property type="evidence" value="ECO:0007669"/>
    <property type="project" value="UniProtKB-UniRule"/>
</dbReference>
<comment type="caution">
    <text evidence="10">The sequence shown here is derived from an EMBL/GenBank/DDBJ whole genome shotgun (WGS) entry which is preliminary data.</text>
</comment>
<dbReference type="SUPFAM" id="SSF52374">
    <property type="entry name" value="Nucleotidylyl transferase"/>
    <property type="match status" value="1"/>
</dbReference>
<evidence type="ECO:0000256" key="7">
    <source>
        <dbReference type="ARBA" id="ARBA00049929"/>
    </source>
</evidence>
<keyword evidence="2 8" id="KW-0436">Ligase</keyword>
<protein>
    <recommendedName>
        <fullName evidence="8">Tryptophan--tRNA ligase</fullName>
        <ecNumber evidence="8">6.1.1.2</ecNumber>
    </recommendedName>
    <alternativeName>
        <fullName evidence="8">Tryptophanyl-tRNA synthetase</fullName>
        <shortName evidence="8">TrpRS</shortName>
    </alternativeName>
</protein>
<dbReference type="EC" id="6.1.1.2" evidence="8"/>
<comment type="similarity">
    <text evidence="1 8 9">Belongs to the class-I aminoacyl-tRNA synthetase family.</text>
</comment>
<dbReference type="InterPro" id="IPR014729">
    <property type="entry name" value="Rossmann-like_a/b/a_fold"/>
</dbReference>
<dbReference type="InterPro" id="IPR024109">
    <property type="entry name" value="Trp-tRNA-ligase_bac-type"/>
</dbReference>
<dbReference type="PANTHER" id="PTHR43766:SF1">
    <property type="entry name" value="TRYPTOPHAN--TRNA LIGASE, MITOCHONDRIAL"/>
    <property type="match status" value="1"/>
</dbReference>
<evidence type="ECO:0000256" key="9">
    <source>
        <dbReference type="RuleBase" id="RU363036"/>
    </source>
</evidence>
<comment type="subcellular location">
    <subcellularLocation>
        <location evidence="8">Cytoplasm</location>
    </subcellularLocation>
</comment>
<keyword evidence="8" id="KW-0963">Cytoplasm</keyword>
<dbReference type="AlphaFoldDB" id="A0A1F5WUS9"/>
<dbReference type="GO" id="GO:0006436">
    <property type="term" value="P:tryptophanyl-tRNA aminoacylation"/>
    <property type="evidence" value="ECO:0007669"/>
    <property type="project" value="UniProtKB-UniRule"/>
</dbReference>
<feature type="binding site" evidence="8">
    <location>
        <begin position="13"/>
        <end position="15"/>
    </location>
    <ligand>
        <name>ATP</name>
        <dbReference type="ChEBI" id="CHEBI:30616"/>
    </ligand>
</feature>
<evidence type="ECO:0000256" key="4">
    <source>
        <dbReference type="ARBA" id="ARBA00022840"/>
    </source>
</evidence>
<feature type="short sequence motif" description="'HIGH' region" evidence="8">
    <location>
        <begin position="14"/>
        <end position="22"/>
    </location>
</feature>
<dbReference type="EMBL" id="MFHI01000004">
    <property type="protein sequence ID" value="OGF79417.1"/>
    <property type="molecule type" value="Genomic_DNA"/>
</dbReference>
<evidence type="ECO:0000256" key="5">
    <source>
        <dbReference type="ARBA" id="ARBA00022917"/>
    </source>
</evidence>
<comment type="subunit">
    <text evidence="8">Homodimer.</text>
</comment>
<comment type="function">
    <text evidence="8">Catalyzes the attachment of tryptophan to tRNA(Trp).</text>
</comment>
<accession>A0A1F5WUS9</accession>
<dbReference type="InterPro" id="IPR002306">
    <property type="entry name" value="Trp-tRNA-ligase"/>
</dbReference>
<organism evidence="10 11">
    <name type="scientific">Candidatus Giovannonibacteria bacterium RIFCSPHIGHO2_02_43_13</name>
    <dbReference type="NCBI Taxonomy" id="1798330"/>
    <lineage>
        <taxon>Bacteria</taxon>
        <taxon>Candidatus Giovannoniibacteriota</taxon>
    </lineage>
</organism>
<dbReference type="Proteomes" id="UP000178425">
    <property type="component" value="Unassembled WGS sequence"/>
</dbReference>
<keyword evidence="4 8" id="KW-0067">ATP-binding</keyword>
<comment type="catalytic activity">
    <reaction evidence="7 8">
        <text>tRNA(Trp) + L-tryptophan + ATP = L-tryptophyl-tRNA(Trp) + AMP + diphosphate + H(+)</text>
        <dbReference type="Rhea" id="RHEA:24080"/>
        <dbReference type="Rhea" id="RHEA-COMP:9671"/>
        <dbReference type="Rhea" id="RHEA-COMP:9705"/>
        <dbReference type="ChEBI" id="CHEBI:15378"/>
        <dbReference type="ChEBI" id="CHEBI:30616"/>
        <dbReference type="ChEBI" id="CHEBI:33019"/>
        <dbReference type="ChEBI" id="CHEBI:57912"/>
        <dbReference type="ChEBI" id="CHEBI:78442"/>
        <dbReference type="ChEBI" id="CHEBI:78535"/>
        <dbReference type="ChEBI" id="CHEBI:456215"/>
        <dbReference type="EC" id="6.1.1.2"/>
    </reaction>
</comment>